<protein>
    <submittedName>
        <fullName evidence="2">Uncharacterized protein</fullName>
    </submittedName>
</protein>
<feature type="region of interest" description="Disordered" evidence="1">
    <location>
        <begin position="1"/>
        <end position="49"/>
    </location>
</feature>
<reference evidence="2" key="1">
    <citation type="submission" date="2023-10" db="EMBL/GenBank/DDBJ databases">
        <title>Genome assemblies of two species of porcelain crab, Petrolisthes cinctipes and Petrolisthes manimaculis (Anomura: Porcellanidae).</title>
        <authorList>
            <person name="Angst P."/>
        </authorList>
    </citation>
    <scope>NUCLEOTIDE SEQUENCE</scope>
    <source>
        <strain evidence="2">PB745_01</strain>
        <tissue evidence="2">Gill</tissue>
    </source>
</reference>
<feature type="compositionally biased region" description="Pro residues" evidence="1">
    <location>
        <begin position="13"/>
        <end position="25"/>
    </location>
</feature>
<evidence type="ECO:0000256" key="1">
    <source>
        <dbReference type="SAM" id="MobiDB-lite"/>
    </source>
</evidence>
<feature type="compositionally biased region" description="Low complexity" evidence="1">
    <location>
        <begin position="35"/>
        <end position="46"/>
    </location>
</feature>
<dbReference type="AlphaFoldDB" id="A0AAE1EUU4"/>
<sequence length="88" mass="9395">MYGSAVLHTTRSTPPPPPPSPPSPPYLHLLTRDNTSSSSPQTYSSPCGKRHLVTPLLLPLLSLLYTAAGAATEDLTESHKHQTSSPHV</sequence>
<accession>A0AAE1EUU4</accession>
<name>A0AAE1EUU4_PETCI</name>
<keyword evidence="3" id="KW-1185">Reference proteome</keyword>
<proteinExistence type="predicted"/>
<dbReference type="Proteomes" id="UP001286313">
    <property type="component" value="Unassembled WGS sequence"/>
</dbReference>
<organism evidence="2 3">
    <name type="scientific">Petrolisthes cinctipes</name>
    <name type="common">Flat porcelain crab</name>
    <dbReference type="NCBI Taxonomy" id="88211"/>
    <lineage>
        <taxon>Eukaryota</taxon>
        <taxon>Metazoa</taxon>
        <taxon>Ecdysozoa</taxon>
        <taxon>Arthropoda</taxon>
        <taxon>Crustacea</taxon>
        <taxon>Multicrustacea</taxon>
        <taxon>Malacostraca</taxon>
        <taxon>Eumalacostraca</taxon>
        <taxon>Eucarida</taxon>
        <taxon>Decapoda</taxon>
        <taxon>Pleocyemata</taxon>
        <taxon>Anomura</taxon>
        <taxon>Galatheoidea</taxon>
        <taxon>Porcellanidae</taxon>
        <taxon>Petrolisthes</taxon>
    </lineage>
</organism>
<gene>
    <name evidence="2" type="ORF">Pcinc_032412</name>
</gene>
<evidence type="ECO:0000313" key="3">
    <source>
        <dbReference type="Proteomes" id="UP001286313"/>
    </source>
</evidence>
<comment type="caution">
    <text evidence="2">The sequence shown here is derived from an EMBL/GenBank/DDBJ whole genome shotgun (WGS) entry which is preliminary data.</text>
</comment>
<dbReference type="EMBL" id="JAWQEG010004444">
    <property type="protein sequence ID" value="KAK3861648.1"/>
    <property type="molecule type" value="Genomic_DNA"/>
</dbReference>
<evidence type="ECO:0000313" key="2">
    <source>
        <dbReference type="EMBL" id="KAK3861648.1"/>
    </source>
</evidence>